<sequence>MTPKTRLLASFSPQLVVALWLVCETIKMMKCLELEQKDYTLLSLAPMNCLDPTNFWTMKVPPFLEMLRIR</sequence>
<keyword evidence="1" id="KW-0732">Signal</keyword>
<keyword evidence="3" id="KW-1185">Reference proteome</keyword>
<dbReference type="EMBL" id="MU858140">
    <property type="protein sequence ID" value="KAK4211797.1"/>
    <property type="molecule type" value="Genomic_DNA"/>
</dbReference>
<accession>A0AAN6Y994</accession>
<gene>
    <name evidence="2" type="ORF">QBC37DRAFT_426104</name>
</gene>
<reference evidence="2" key="2">
    <citation type="submission" date="2023-05" db="EMBL/GenBank/DDBJ databases">
        <authorList>
            <consortium name="Lawrence Berkeley National Laboratory"/>
            <person name="Steindorff A."/>
            <person name="Hensen N."/>
            <person name="Bonometti L."/>
            <person name="Westerberg I."/>
            <person name="Brannstrom I.O."/>
            <person name="Guillou S."/>
            <person name="Cros-Aarteil S."/>
            <person name="Calhoun S."/>
            <person name="Haridas S."/>
            <person name="Kuo A."/>
            <person name="Mondo S."/>
            <person name="Pangilinan J."/>
            <person name="Riley R."/>
            <person name="Labutti K."/>
            <person name="Andreopoulos B."/>
            <person name="Lipzen A."/>
            <person name="Chen C."/>
            <person name="Yanf M."/>
            <person name="Daum C."/>
            <person name="Ng V."/>
            <person name="Clum A."/>
            <person name="Ohm R."/>
            <person name="Martin F."/>
            <person name="Silar P."/>
            <person name="Natvig D."/>
            <person name="Lalanne C."/>
            <person name="Gautier V."/>
            <person name="Ament-Velasquez S.L."/>
            <person name="Kruys A."/>
            <person name="Hutchinson M.I."/>
            <person name="Powell A.J."/>
            <person name="Barry K."/>
            <person name="Miller A.N."/>
            <person name="Grigoriev I.V."/>
            <person name="Debuchy R."/>
            <person name="Gladieux P."/>
            <person name="Thoren M.H."/>
            <person name="Johannesson H."/>
        </authorList>
    </citation>
    <scope>NUCLEOTIDE SEQUENCE</scope>
    <source>
        <strain evidence="2">PSN293</strain>
    </source>
</reference>
<feature type="chain" id="PRO_5043007321" description="Secreted protein" evidence="1">
    <location>
        <begin position="19"/>
        <end position="70"/>
    </location>
</feature>
<organism evidence="2 3">
    <name type="scientific">Rhypophila decipiens</name>
    <dbReference type="NCBI Taxonomy" id="261697"/>
    <lineage>
        <taxon>Eukaryota</taxon>
        <taxon>Fungi</taxon>
        <taxon>Dikarya</taxon>
        <taxon>Ascomycota</taxon>
        <taxon>Pezizomycotina</taxon>
        <taxon>Sordariomycetes</taxon>
        <taxon>Sordariomycetidae</taxon>
        <taxon>Sordariales</taxon>
        <taxon>Naviculisporaceae</taxon>
        <taxon>Rhypophila</taxon>
    </lineage>
</organism>
<evidence type="ECO:0000313" key="2">
    <source>
        <dbReference type="EMBL" id="KAK4211797.1"/>
    </source>
</evidence>
<comment type="caution">
    <text evidence="2">The sequence shown here is derived from an EMBL/GenBank/DDBJ whole genome shotgun (WGS) entry which is preliminary data.</text>
</comment>
<proteinExistence type="predicted"/>
<evidence type="ECO:0000256" key="1">
    <source>
        <dbReference type="SAM" id="SignalP"/>
    </source>
</evidence>
<dbReference type="Proteomes" id="UP001301769">
    <property type="component" value="Unassembled WGS sequence"/>
</dbReference>
<evidence type="ECO:0008006" key="4">
    <source>
        <dbReference type="Google" id="ProtNLM"/>
    </source>
</evidence>
<reference evidence="2" key="1">
    <citation type="journal article" date="2023" name="Mol. Phylogenet. Evol.">
        <title>Genome-scale phylogeny and comparative genomics of the fungal order Sordariales.</title>
        <authorList>
            <person name="Hensen N."/>
            <person name="Bonometti L."/>
            <person name="Westerberg I."/>
            <person name="Brannstrom I.O."/>
            <person name="Guillou S."/>
            <person name="Cros-Aarteil S."/>
            <person name="Calhoun S."/>
            <person name="Haridas S."/>
            <person name="Kuo A."/>
            <person name="Mondo S."/>
            <person name="Pangilinan J."/>
            <person name="Riley R."/>
            <person name="LaButti K."/>
            <person name="Andreopoulos B."/>
            <person name="Lipzen A."/>
            <person name="Chen C."/>
            <person name="Yan M."/>
            <person name="Daum C."/>
            <person name="Ng V."/>
            <person name="Clum A."/>
            <person name="Steindorff A."/>
            <person name="Ohm R.A."/>
            <person name="Martin F."/>
            <person name="Silar P."/>
            <person name="Natvig D.O."/>
            <person name="Lalanne C."/>
            <person name="Gautier V."/>
            <person name="Ament-Velasquez S.L."/>
            <person name="Kruys A."/>
            <person name="Hutchinson M.I."/>
            <person name="Powell A.J."/>
            <person name="Barry K."/>
            <person name="Miller A.N."/>
            <person name="Grigoriev I.V."/>
            <person name="Debuchy R."/>
            <person name="Gladieux P."/>
            <person name="Hiltunen Thoren M."/>
            <person name="Johannesson H."/>
        </authorList>
    </citation>
    <scope>NUCLEOTIDE SEQUENCE</scope>
    <source>
        <strain evidence="2">PSN293</strain>
    </source>
</reference>
<name>A0AAN6Y994_9PEZI</name>
<evidence type="ECO:0000313" key="3">
    <source>
        <dbReference type="Proteomes" id="UP001301769"/>
    </source>
</evidence>
<feature type="signal peptide" evidence="1">
    <location>
        <begin position="1"/>
        <end position="18"/>
    </location>
</feature>
<dbReference type="AlphaFoldDB" id="A0AAN6Y994"/>
<protein>
    <recommendedName>
        <fullName evidence="4">Secreted protein</fullName>
    </recommendedName>
</protein>